<dbReference type="PATRIC" id="fig|935700.4.peg.3516"/>
<gene>
    <name evidence="4" type="ORF">jaqu_34060</name>
</gene>
<comment type="caution">
    <text evidence="4">The sequence shown here is derived from an EMBL/GenBank/DDBJ whole genome shotgun (WGS) entry which is preliminary data.</text>
</comment>
<dbReference type="RefSeq" id="WP_043920143.1">
    <property type="nucleotide sequence ID" value="NZ_FZPF01000001.1"/>
</dbReference>
<dbReference type="Proteomes" id="UP000032232">
    <property type="component" value="Unassembled WGS sequence"/>
</dbReference>
<evidence type="ECO:0000313" key="5">
    <source>
        <dbReference type="Proteomes" id="UP000032232"/>
    </source>
</evidence>
<dbReference type="CDD" id="cd05238">
    <property type="entry name" value="Gne_like_SDR_e"/>
    <property type="match status" value="1"/>
</dbReference>
<dbReference type="SUPFAM" id="SSF51735">
    <property type="entry name" value="NAD(P)-binding Rossmann-fold domains"/>
    <property type="match status" value="1"/>
</dbReference>
<dbReference type="OrthoDB" id="9801056at2"/>
<dbReference type="STRING" id="935700.jaqu_34060"/>
<dbReference type="PANTHER" id="PTHR43103">
    <property type="entry name" value="NUCLEOSIDE-DIPHOSPHATE-SUGAR EPIMERASE"/>
    <property type="match status" value="1"/>
</dbReference>
<keyword evidence="1" id="KW-0521">NADP</keyword>
<dbReference type="NCBIfam" id="NF043036">
    <property type="entry name" value="ErythonDh"/>
    <property type="match status" value="1"/>
</dbReference>
<sequence length="327" mass="34899">MNILITGAAGMVGRKLTEELVRRGEIGGRALTGLTLIDIVPPIVPDGVPGAALSVDMADPAAAQALIEQRPDVIFHLAAIVSGEAEADFEKGYGVNLDGTLALLRAVAAQPDYCPRFVFTSSIAVFGAPLPDPIPDDHTPEPLTSYGTQKAMGELMVNDLSRRGLIDGISLRFPTICIRPGKPNAAASGFFSGILREPLNGQEAILPVPDDVKHWHASPRAAVAFLIQAAEMDLTPMGPRRALSLPGVAATVGEQIAALERVAGPEAVALIRREPDETIMRIVEGWPRSFDPARARKLGFEAEPDMDTIIRVYIEDELDGRLPVQQG</sequence>
<dbReference type="Gene3D" id="3.90.25.10">
    <property type="entry name" value="UDP-galactose 4-epimerase, domain 1"/>
    <property type="match status" value="1"/>
</dbReference>
<keyword evidence="2" id="KW-0119">Carbohydrate metabolism</keyword>
<dbReference type="PANTHER" id="PTHR43103:SF3">
    <property type="entry name" value="ADP-L-GLYCERO-D-MANNO-HEPTOSE-6-EPIMERASE"/>
    <property type="match status" value="1"/>
</dbReference>
<dbReference type="InterPro" id="IPR001509">
    <property type="entry name" value="Epimerase_deHydtase"/>
</dbReference>
<dbReference type="AlphaFoldDB" id="A0A0D1EBG0"/>
<evidence type="ECO:0000256" key="2">
    <source>
        <dbReference type="ARBA" id="ARBA00023277"/>
    </source>
</evidence>
<dbReference type="InterPro" id="IPR036291">
    <property type="entry name" value="NAD(P)-bd_dom_sf"/>
</dbReference>
<dbReference type="Gene3D" id="3.40.50.720">
    <property type="entry name" value="NAD(P)-binding Rossmann-like Domain"/>
    <property type="match status" value="1"/>
</dbReference>
<dbReference type="Pfam" id="PF01370">
    <property type="entry name" value="Epimerase"/>
    <property type="match status" value="1"/>
</dbReference>
<dbReference type="EMBL" id="JYFE01000060">
    <property type="protein sequence ID" value="KIT15079.1"/>
    <property type="molecule type" value="Genomic_DNA"/>
</dbReference>
<accession>A0A0D1EBG0</accession>
<evidence type="ECO:0000313" key="4">
    <source>
        <dbReference type="EMBL" id="KIT15079.1"/>
    </source>
</evidence>
<dbReference type="InterPro" id="IPR050005">
    <property type="entry name" value="DenD"/>
</dbReference>
<proteinExistence type="predicted"/>
<organism evidence="4 5">
    <name type="scientific">Jannaschia aquimarina</name>
    <dbReference type="NCBI Taxonomy" id="935700"/>
    <lineage>
        <taxon>Bacteria</taxon>
        <taxon>Pseudomonadati</taxon>
        <taxon>Pseudomonadota</taxon>
        <taxon>Alphaproteobacteria</taxon>
        <taxon>Rhodobacterales</taxon>
        <taxon>Roseobacteraceae</taxon>
        <taxon>Jannaschia</taxon>
    </lineage>
</organism>
<keyword evidence="5" id="KW-1185">Reference proteome</keyword>
<evidence type="ECO:0000256" key="1">
    <source>
        <dbReference type="ARBA" id="ARBA00022857"/>
    </source>
</evidence>
<reference evidence="4 5" key="1">
    <citation type="submission" date="2015-02" db="EMBL/GenBank/DDBJ databases">
        <title>Genome Sequence of Jannaschia aquimarina DSM28248, a member of the Roseobacter clade.</title>
        <authorList>
            <person name="Voget S."/>
            <person name="Daniel R."/>
        </authorList>
    </citation>
    <scope>NUCLEOTIDE SEQUENCE [LARGE SCALE GENOMIC DNA]</scope>
    <source>
        <strain evidence="4 5">GSW-M26</strain>
    </source>
</reference>
<dbReference type="GO" id="GO:0016491">
    <property type="term" value="F:oxidoreductase activity"/>
    <property type="evidence" value="ECO:0007669"/>
    <property type="project" value="InterPro"/>
</dbReference>
<feature type="domain" description="NAD-dependent epimerase/dehydratase" evidence="3">
    <location>
        <begin position="3"/>
        <end position="202"/>
    </location>
</feature>
<name>A0A0D1EBG0_9RHOB</name>
<protein>
    <submittedName>
        <fullName evidence="4">Putative epimerase/dehydratase</fullName>
    </submittedName>
</protein>
<evidence type="ECO:0000259" key="3">
    <source>
        <dbReference type="Pfam" id="PF01370"/>
    </source>
</evidence>